<sequence>MDFQFINDNGTIGLWAATSAAQRYMLGFGITLVLYGTKNLVDIRESNSPSGSPPVFVLYQAITRETPEASSEMG</sequence>
<dbReference type="Proteomes" id="UP001055172">
    <property type="component" value="Unassembled WGS sequence"/>
</dbReference>
<evidence type="ECO:0000313" key="1">
    <source>
        <dbReference type="EMBL" id="GJC79095.1"/>
    </source>
</evidence>
<evidence type="ECO:0000313" key="2">
    <source>
        <dbReference type="Proteomes" id="UP001055172"/>
    </source>
</evidence>
<dbReference type="AlphaFoldDB" id="A0AA37GEC6"/>
<comment type="caution">
    <text evidence="1">The sequence shown here is derived from an EMBL/GenBank/DDBJ whole genome shotgun (WGS) entry which is preliminary data.</text>
</comment>
<accession>A0AA37GEC6</accession>
<keyword evidence="2" id="KW-1185">Reference proteome</keyword>
<organism evidence="1 2">
    <name type="scientific">Colletotrichum liriopes</name>
    <dbReference type="NCBI Taxonomy" id="708192"/>
    <lineage>
        <taxon>Eukaryota</taxon>
        <taxon>Fungi</taxon>
        <taxon>Dikarya</taxon>
        <taxon>Ascomycota</taxon>
        <taxon>Pezizomycotina</taxon>
        <taxon>Sordariomycetes</taxon>
        <taxon>Hypocreomycetidae</taxon>
        <taxon>Glomerellales</taxon>
        <taxon>Glomerellaceae</taxon>
        <taxon>Colletotrichum</taxon>
        <taxon>Colletotrichum spaethianum species complex</taxon>
    </lineage>
</organism>
<reference evidence="1 2" key="1">
    <citation type="submission" date="2021-07" db="EMBL/GenBank/DDBJ databases">
        <title>Genome data of Colletotrichum spaethianum.</title>
        <authorList>
            <person name="Utami Y.D."/>
            <person name="Hiruma K."/>
        </authorList>
    </citation>
    <scope>NUCLEOTIDE SEQUENCE [LARGE SCALE GENOMIC DNA]</scope>
    <source>
        <strain evidence="1 2">MAFF 242679</strain>
    </source>
</reference>
<name>A0AA37GEC6_9PEZI</name>
<dbReference type="EMBL" id="BPPX01000003">
    <property type="protein sequence ID" value="GJC79095.1"/>
    <property type="molecule type" value="Genomic_DNA"/>
</dbReference>
<protein>
    <submittedName>
        <fullName evidence="1">Uncharacterized protein</fullName>
    </submittedName>
</protein>
<gene>
    <name evidence="1" type="ORF">ColLi_01933</name>
</gene>
<proteinExistence type="predicted"/>